<evidence type="ECO:0000313" key="2">
    <source>
        <dbReference type="EMBL" id="AHC14793.1"/>
    </source>
</evidence>
<dbReference type="EMBL" id="CP006939">
    <property type="protein sequence ID" value="AHC14793.1"/>
    <property type="molecule type" value="Genomic_DNA"/>
</dbReference>
<feature type="domain" description="HD-GYP" evidence="1">
    <location>
        <begin position="125"/>
        <end position="322"/>
    </location>
</feature>
<protein>
    <submittedName>
        <fullName evidence="2">Response regulator/sensory box/HDIG domain protein</fullName>
    </submittedName>
</protein>
<reference evidence="2 3" key="1">
    <citation type="journal article" date="2015" name="Stand. Genomic Sci.">
        <title>Complete genome sequence and description of Salinispira pacifica gen. nov., sp. nov., a novel spirochaete isolated form a hypersaline microbial mat.</title>
        <authorList>
            <person name="Ben Hania W."/>
            <person name="Joseph M."/>
            <person name="Schumann P."/>
            <person name="Bunk B."/>
            <person name="Fiebig A."/>
            <person name="Sproer C."/>
            <person name="Klenk H.P."/>
            <person name="Fardeau M.L."/>
            <person name="Spring S."/>
        </authorList>
    </citation>
    <scope>NUCLEOTIDE SEQUENCE [LARGE SCALE GENOMIC DNA]</scope>
    <source>
        <strain evidence="2 3">L21-RPul-D2</strain>
    </source>
</reference>
<dbReference type="RefSeq" id="WP_024267716.1">
    <property type="nucleotide sequence ID" value="NC_023035.1"/>
</dbReference>
<dbReference type="Pfam" id="PF13487">
    <property type="entry name" value="HD_5"/>
    <property type="match status" value="1"/>
</dbReference>
<dbReference type="PROSITE" id="PS51832">
    <property type="entry name" value="HD_GYP"/>
    <property type="match status" value="1"/>
</dbReference>
<dbReference type="OrthoDB" id="9781505at2"/>
<dbReference type="CDD" id="cd00077">
    <property type="entry name" value="HDc"/>
    <property type="match status" value="1"/>
</dbReference>
<dbReference type="PATRIC" id="fig|1307761.3.peg.1387"/>
<dbReference type="HOGENOM" id="CLU_000445_92_1_12"/>
<dbReference type="Gene3D" id="1.10.3210.10">
    <property type="entry name" value="Hypothetical protein af1432"/>
    <property type="match status" value="1"/>
</dbReference>
<accession>V5WG71</accession>
<evidence type="ECO:0000259" key="1">
    <source>
        <dbReference type="PROSITE" id="PS51832"/>
    </source>
</evidence>
<dbReference type="STRING" id="1307761.L21SP2_1394"/>
<gene>
    <name evidence="2" type="ORF">L21SP2_1394</name>
</gene>
<dbReference type="SMART" id="SM00471">
    <property type="entry name" value="HDc"/>
    <property type="match status" value="1"/>
</dbReference>
<dbReference type="InterPro" id="IPR003607">
    <property type="entry name" value="HD/PDEase_dom"/>
</dbReference>
<keyword evidence="3" id="KW-1185">Reference proteome</keyword>
<proteinExistence type="predicted"/>
<dbReference type="eggNOG" id="COG2206">
    <property type="taxonomic scope" value="Bacteria"/>
</dbReference>
<dbReference type="InterPro" id="IPR037522">
    <property type="entry name" value="HD_GYP_dom"/>
</dbReference>
<evidence type="ECO:0000313" key="3">
    <source>
        <dbReference type="Proteomes" id="UP000018680"/>
    </source>
</evidence>
<dbReference type="PANTHER" id="PTHR43155">
    <property type="entry name" value="CYCLIC DI-GMP PHOSPHODIESTERASE PA4108-RELATED"/>
    <property type="match status" value="1"/>
</dbReference>
<dbReference type="SUPFAM" id="SSF109604">
    <property type="entry name" value="HD-domain/PDEase-like"/>
    <property type="match status" value="1"/>
</dbReference>
<dbReference type="KEGG" id="slr:L21SP2_1394"/>
<dbReference type="PANTHER" id="PTHR43155:SF2">
    <property type="entry name" value="CYCLIC DI-GMP PHOSPHODIESTERASE PA4108"/>
    <property type="match status" value="1"/>
</dbReference>
<dbReference type="AlphaFoldDB" id="V5WG71"/>
<dbReference type="Proteomes" id="UP000018680">
    <property type="component" value="Chromosome"/>
</dbReference>
<organism evidence="2 3">
    <name type="scientific">Salinispira pacifica</name>
    <dbReference type="NCBI Taxonomy" id="1307761"/>
    <lineage>
        <taxon>Bacteria</taxon>
        <taxon>Pseudomonadati</taxon>
        <taxon>Spirochaetota</taxon>
        <taxon>Spirochaetia</taxon>
        <taxon>Spirochaetales</taxon>
        <taxon>Spirochaetaceae</taxon>
        <taxon>Salinispira</taxon>
    </lineage>
</organism>
<sequence>MNDFLLSQIEEGKYFNLGAFLDDNYILLSPETPVDQPLLDRLQRWGYNYVYSNGDITDRADSEGGINGDDVEVANLNAQFKEREELEQAESKFREMVEFTEKIFTQFVTRGDLPHGMISNKVKEFIETVKRYRHFLLRYNEFQVNINYIVVHSVKTTIVGTILGLEMHLPPHKMIELATTCLLHEIGMIKLPSQLYMTDKLLNEKERKAITAHTALGFKILRTHDYPMAVCLGVLESHENIDGSGYPRNLTGERISQYAKIVSVASSFAAMNSDRPFRVALDGHHAVVELLKNRGTRYDAGVLSGLVKALSVYPIGTFVQVENGAQGMVVKTFQEHPRTPLVKLLLGPKGGQYMENPVVNTLNEEYRIVGVIPNTKASKLREALKGE</sequence>
<name>V5WG71_9SPIO</name>